<organism evidence="3 4">
    <name type="scientific">Agromyces ramosus</name>
    <dbReference type="NCBI Taxonomy" id="33879"/>
    <lineage>
        <taxon>Bacteria</taxon>
        <taxon>Bacillati</taxon>
        <taxon>Actinomycetota</taxon>
        <taxon>Actinomycetes</taxon>
        <taxon>Micrococcales</taxon>
        <taxon>Microbacteriaceae</taxon>
        <taxon>Agromyces</taxon>
    </lineage>
</organism>
<keyword evidence="4" id="KW-1185">Reference proteome</keyword>
<evidence type="ECO:0000256" key="2">
    <source>
        <dbReference type="SAM" id="SignalP"/>
    </source>
</evidence>
<gene>
    <name evidence="3" type="ORF">QFZ26_001034</name>
</gene>
<name>A0ABU0R5W7_9MICO</name>
<feature type="chain" id="PRO_5045055820" description="Lipoprotein" evidence="2">
    <location>
        <begin position="20"/>
        <end position="81"/>
    </location>
</feature>
<comment type="caution">
    <text evidence="3">The sequence shown here is derived from an EMBL/GenBank/DDBJ whole genome shotgun (WGS) entry which is preliminary data.</text>
</comment>
<evidence type="ECO:0000313" key="4">
    <source>
        <dbReference type="Proteomes" id="UP001239083"/>
    </source>
</evidence>
<proteinExistence type="predicted"/>
<dbReference type="PROSITE" id="PS51257">
    <property type="entry name" value="PROKAR_LIPOPROTEIN"/>
    <property type="match status" value="1"/>
</dbReference>
<dbReference type="Proteomes" id="UP001239083">
    <property type="component" value="Unassembled WGS sequence"/>
</dbReference>
<keyword evidence="2" id="KW-0732">Signal</keyword>
<sequence length="81" mass="8240">MNARAFLVLPAAVAVAVLAGCGLTDGGSDNGKGSGSNHVRLPSSEVCQSSAWIRDRLPDGLCSGTSETPVDDDLSPLQGDR</sequence>
<feature type="signal peptide" evidence="2">
    <location>
        <begin position="1"/>
        <end position="19"/>
    </location>
</feature>
<accession>A0ABU0R5W7</accession>
<evidence type="ECO:0008006" key="5">
    <source>
        <dbReference type="Google" id="ProtNLM"/>
    </source>
</evidence>
<protein>
    <recommendedName>
        <fullName evidence="5">Lipoprotein</fullName>
    </recommendedName>
</protein>
<feature type="region of interest" description="Disordered" evidence="1">
    <location>
        <begin position="58"/>
        <end position="81"/>
    </location>
</feature>
<evidence type="ECO:0000256" key="1">
    <source>
        <dbReference type="SAM" id="MobiDB-lite"/>
    </source>
</evidence>
<reference evidence="3 4" key="1">
    <citation type="submission" date="2023-07" db="EMBL/GenBank/DDBJ databases">
        <title>Comparative genomics of wheat-associated soil bacteria to identify genetic determinants of phenazine resistance.</title>
        <authorList>
            <person name="Mouncey N."/>
        </authorList>
    </citation>
    <scope>NUCLEOTIDE SEQUENCE [LARGE SCALE GENOMIC DNA]</scope>
    <source>
        <strain evidence="3 4">V3I3</strain>
    </source>
</reference>
<evidence type="ECO:0000313" key="3">
    <source>
        <dbReference type="EMBL" id="MDQ0893479.1"/>
    </source>
</evidence>
<dbReference type="EMBL" id="JAUSYY010000001">
    <property type="protein sequence ID" value="MDQ0893479.1"/>
    <property type="molecule type" value="Genomic_DNA"/>
</dbReference>
<dbReference type="RefSeq" id="WP_307039932.1">
    <property type="nucleotide sequence ID" value="NZ_JAUSYY010000001.1"/>
</dbReference>